<dbReference type="FunFam" id="1.10.510.10:FF:000571">
    <property type="entry name" value="Maternal embryonic leucine zipper kinase"/>
    <property type="match status" value="1"/>
</dbReference>
<sequence length="293" mass="32765">MSEISVLRLAGIHIEELISRGKYSAVYRGIDGMISPFPVAVKITKLNEVSPLSAGDAVREAVVWSDISHPNICSFHGSFRRLNKMFLILDFVPGQDLLNLLLGRPEHLVSKERAEGWIAQLVGAVDYLHGCCIAHRDLKLENILVDERKDIVRLCDFGFAKKVFHSSKETRCCGSTSYASPQILQGLPYDAKAADVWALGCVLYALLTGALPFTDTVGIPTLLALQRNQLFEWNHPHRYSRGTRQLVQSMLEFHERKRISSGDLARAVLYKSPDIEDCSSLRYMSEISVCCIT</sequence>
<gene>
    <name evidence="7" type="ORF">BV898_04663</name>
</gene>
<keyword evidence="3" id="KW-0547">Nucleotide-binding</keyword>
<dbReference type="Gene3D" id="1.10.510.10">
    <property type="entry name" value="Transferase(Phosphotransferase) domain 1"/>
    <property type="match status" value="1"/>
</dbReference>
<dbReference type="PANTHER" id="PTHR24345">
    <property type="entry name" value="SERINE/THREONINE-PROTEIN KINASE PLK"/>
    <property type="match status" value="1"/>
</dbReference>
<protein>
    <submittedName>
        <fullName evidence="7">SNF-related serine/threonine-protein kinase</fullName>
    </submittedName>
</protein>
<evidence type="ECO:0000256" key="1">
    <source>
        <dbReference type="ARBA" id="ARBA00022527"/>
    </source>
</evidence>
<dbReference type="GO" id="GO:0004674">
    <property type="term" value="F:protein serine/threonine kinase activity"/>
    <property type="evidence" value="ECO:0007669"/>
    <property type="project" value="UniProtKB-KW"/>
</dbReference>
<dbReference type="SMART" id="SM00220">
    <property type="entry name" value="S_TKc"/>
    <property type="match status" value="1"/>
</dbReference>
<accession>A0A1W0X1W5</accession>
<evidence type="ECO:0000256" key="4">
    <source>
        <dbReference type="ARBA" id="ARBA00022777"/>
    </source>
</evidence>
<dbReference type="Pfam" id="PF00069">
    <property type="entry name" value="Pkinase"/>
    <property type="match status" value="1"/>
</dbReference>
<dbReference type="Proteomes" id="UP000192578">
    <property type="component" value="Unassembled WGS sequence"/>
</dbReference>
<evidence type="ECO:0000313" key="8">
    <source>
        <dbReference type="Proteomes" id="UP000192578"/>
    </source>
</evidence>
<dbReference type="GO" id="GO:0005524">
    <property type="term" value="F:ATP binding"/>
    <property type="evidence" value="ECO:0007669"/>
    <property type="project" value="UniProtKB-KW"/>
</dbReference>
<evidence type="ECO:0000259" key="6">
    <source>
        <dbReference type="PROSITE" id="PS50011"/>
    </source>
</evidence>
<dbReference type="InterPro" id="IPR008271">
    <property type="entry name" value="Ser/Thr_kinase_AS"/>
</dbReference>
<dbReference type="InterPro" id="IPR011009">
    <property type="entry name" value="Kinase-like_dom_sf"/>
</dbReference>
<evidence type="ECO:0000256" key="2">
    <source>
        <dbReference type="ARBA" id="ARBA00022679"/>
    </source>
</evidence>
<evidence type="ECO:0000256" key="5">
    <source>
        <dbReference type="ARBA" id="ARBA00022840"/>
    </source>
</evidence>
<reference evidence="8" key="1">
    <citation type="submission" date="2017-01" db="EMBL/GenBank/DDBJ databases">
        <title>Comparative genomics of anhydrobiosis in the tardigrade Hypsibius dujardini.</title>
        <authorList>
            <person name="Yoshida Y."/>
            <person name="Koutsovoulos G."/>
            <person name="Laetsch D."/>
            <person name="Stevens L."/>
            <person name="Kumar S."/>
            <person name="Horikawa D."/>
            <person name="Ishino K."/>
            <person name="Komine S."/>
            <person name="Tomita M."/>
            <person name="Blaxter M."/>
            <person name="Arakawa K."/>
        </authorList>
    </citation>
    <scope>NUCLEOTIDE SEQUENCE [LARGE SCALE GENOMIC DNA]</scope>
    <source>
        <strain evidence="8">Z151</strain>
    </source>
</reference>
<dbReference type="SUPFAM" id="SSF56112">
    <property type="entry name" value="Protein kinase-like (PK-like)"/>
    <property type="match status" value="1"/>
</dbReference>
<keyword evidence="4 7" id="KW-0418">Kinase</keyword>
<dbReference type="PROSITE" id="PS50011">
    <property type="entry name" value="PROTEIN_KINASE_DOM"/>
    <property type="match status" value="1"/>
</dbReference>
<evidence type="ECO:0000313" key="7">
    <source>
        <dbReference type="EMBL" id="OQV21458.1"/>
    </source>
</evidence>
<dbReference type="EMBL" id="MTYJ01000023">
    <property type="protein sequence ID" value="OQV21458.1"/>
    <property type="molecule type" value="Genomic_DNA"/>
</dbReference>
<keyword evidence="8" id="KW-1185">Reference proteome</keyword>
<keyword evidence="2" id="KW-0808">Transferase</keyword>
<dbReference type="PROSITE" id="PS00108">
    <property type="entry name" value="PROTEIN_KINASE_ST"/>
    <property type="match status" value="1"/>
</dbReference>
<name>A0A1W0X1W5_HYPEX</name>
<dbReference type="OrthoDB" id="504170at2759"/>
<keyword evidence="5" id="KW-0067">ATP-binding</keyword>
<organism evidence="7 8">
    <name type="scientific">Hypsibius exemplaris</name>
    <name type="common">Freshwater tardigrade</name>
    <dbReference type="NCBI Taxonomy" id="2072580"/>
    <lineage>
        <taxon>Eukaryota</taxon>
        <taxon>Metazoa</taxon>
        <taxon>Ecdysozoa</taxon>
        <taxon>Tardigrada</taxon>
        <taxon>Eutardigrada</taxon>
        <taxon>Parachela</taxon>
        <taxon>Hypsibioidea</taxon>
        <taxon>Hypsibiidae</taxon>
        <taxon>Hypsibius</taxon>
    </lineage>
</organism>
<dbReference type="PANTHER" id="PTHR24345:SF0">
    <property type="entry name" value="CELL CYCLE SERINE_THREONINE-PROTEIN KINASE CDC5_MSD2"/>
    <property type="match status" value="1"/>
</dbReference>
<dbReference type="InterPro" id="IPR000719">
    <property type="entry name" value="Prot_kinase_dom"/>
</dbReference>
<dbReference type="GO" id="GO:0005634">
    <property type="term" value="C:nucleus"/>
    <property type="evidence" value="ECO:0007669"/>
    <property type="project" value="TreeGrafter"/>
</dbReference>
<proteinExistence type="predicted"/>
<dbReference type="AlphaFoldDB" id="A0A1W0X1W5"/>
<comment type="caution">
    <text evidence="7">The sequence shown here is derived from an EMBL/GenBank/DDBJ whole genome shotgun (WGS) entry which is preliminary data.</text>
</comment>
<evidence type="ECO:0000256" key="3">
    <source>
        <dbReference type="ARBA" id="ARBA00022741"/>
    </source>
</evidence>
<feature type="domain" description="Protein kinase" evidence="6">
    <location>
        <begin position="12"/>
        <end position="275"/>
    </location>
</feature>
<keyword evidence="1" id="KW-0723">Serine/threonine-protein kinase</keyword>